<evidence type="ECO:0000313" key="4">
    <source>
        <dbReference type="Proteomes" id="UP000663866"/>
    </source>
</evidence>
<reference evidence="1" key="1">
    <citation type="submission" date="2021-02" db="EMBL/GenBank/DDBJ databases">
        <authorList>
            <person name="Nowell W R."/>
        </authorList>
    </citation>
    <scope>NUCLEOTIDE SEQUENCE</scope>
</reference>
<organism evidence="1 3">
    <name type="scientific">Rotaria magnacalcarata</name>
    <dbReference type="NCBI Taxonomy" id="392030"/>
    <lineage>
        <taxon>Eukaryota</taxon>
        <taxon>Metazoa</taxon>
        <taxon>Spiralia</taxon>
        <taxon>Gnathifera</taxon>
        <taxon>Rotifera</taxon>
        <taxon>Eurotatoria</taxon>
        <taxon>Bdelloidea</taxon>
        <taxon>Philodinida</taxon>
        <taxon>Philodinidae</taxon>
        <taxon>Rotaria</taxon>
    </lineage>
</organism>
<dbReference type="AlphaFoldDB" id="A0A816XD74"/>
<dbReference type="Proteomes" id="UP000663866">
    <property type="component" value="Unassembled WGS sequence"/>
</dbReference>
<proteinExistence type="predicted"/>
<dbReference type="Proteomes" id="UP000663856">
    <property type="component" value="Unassembled WGS sequence"/>
</dbReference>
<evidence type="ECO:0000313" key="2">
    <source>
        <dbReference type="EMBL" id="CAF4070164.1"/>
    </source>
</evidence>
<evidence type="ECO:0000313" key="1">
    <source>
        <dbReference type="EMBL" id="CAF2145760.1"/>
    </source>
</evidence>
<accession>A0A816XD74</accession>
<keyword evidence="4" id="KW-1185">Reference proteome</keyword>
<sequence length="494" mass="58693">MSYSKRSLNNPPDDYYYNLTNKQKRNWRKTTRKIENEELRQRFPPFNSTTNITVIYLHYKSTIDTIDALIIKAKHTQRYTIDTESENDKRRNHGALIQIQFVHSIDDSTIMLIEAAYLPDPHSILFNRIKELCSIIFNSHNEIISWGPLEKELENLNHLDLIHLGNAFDPINLQFLFREWYNGLHTHPEMERRNDVITRESLSMDDEPDDYDDDMNNDANNNDKWSLQDAVASTLNQFLDKSETINLWRCGLDLKLDTWKRTLFSRHGYDKRTEQQKRLKMKQYTMNDCIAVAQLFFHMYPRKARNHEQPQPQTTTITVTSTRIILDVQDHLSDISEDELIKILTPKFNRPEPTLAKALPNNEPPTLTIEVTSEEINKFNSMEEQIQQQQSQTPTTALTKSERQRKKNMKLKWKQKHHPNFQHKIIRPIYHKYDYRKIRAQLKDDDIYTSHQITINKNKLEVSIGFKSFSEENQAREKMPANYFSKEQHKIKWG</sequence>
<name>A0A816XD74_9BILA</name>
<dbReference type="EMBL" id="CAJOBG010003572">
    <property type="protein sequence ID" value="CAF4070164.1"/>
    <property type="molecule type" value="Genomic_DNA"/>
</dbReference>
<protein>
    <submittedName>
        <fullName evidence="1">Uncharacterized protein</fullName>
    </submittedName>
</protein>
<gene>
    <name evidence="2" type="ORF">OVN521_LOCUS19148</name>
    <name evidence="1" type="ORF">WKI299_LOCUS29250</name>
</gene>
<evidence type="ECO:0000313" key="3">
    <source>
        <dbReference type="Proteomes" id="UP000663856"/>
    </source>
</evidence>
<dbReference type="EMBL" id="CAJNRF010013031">
    <property type="protein sequence ID" value="CAF2145760.1"/>
    <property type="molecule type" value="Genomic_DNA"/>
</dbReference>
<comment type="caution">
    <text evidence="1">The sequence shown here is derived from an EMBL/GenBank/DDBJ whole genome shotgun (WGS) entry which is preliminary data.</text>
</comment>